<evidence type="ECO:0000256" key="1">
    <source>
        <dbReference type="SAM" id="Phobius"/>
    </source>
</evidence>
<organism evidence="2 3">
    <name type="scientific">Domibacillus aminovorans</name>
    <dbReference type="NCBI Taxonomy" id="29332"/>
    <lineage>
        <taxon>Bacteria</taxon>
        <taxon>Bacillati</taxon>
        <taxon>Bacillota</taxon>
        <taxon>Bacilli</taxon>
        <taxon>Bacillales</taxon>
        <taxon>Bacillaceae</taxon>
        <taxon>Domibacillus</taxon>
    </lineage>
</organism>
<gene>
    <name evidence="2" type="ORF">AWH48_02710</name>
</gene>
<evidence type="ECO:0008006" key="4">
    <source>
        <dbReference type="Google" id="ProtNLM"/>
    </source>
</evidence>
<proteinExistence type="predicted"/>
<protein>
    <recommendedName>
        <fullName evidence="4">Phenylalanyl-tRNA synthetase subunit beta</fullName>
    </recommendedName>
</protein>
<feature type="transmembrane region" description="Helical" evidence="1">
    <location>
        <begin position="6"/>
        <end position="24"/>
    </location>
</feature>
<keyword evidence="1" id="KW-1133">Transmembrane helix</keyword>
<dbReference type="RefSeq" id="WP_018392762.1">
    <property type="nucleotide sequence ID" value="NZ_LQWZ01000012.1"/>
</dbReference>
<keyword evidence="1" id="KW-0472">Membrane</keyword>
<dbReference type="OrthoDB" id="2427603at2"/>
<dbReference type="EMBL" id="LQWZ01000012">
    <property type="protein sequence ID" value="OAH57935.1"/>
    <property type="molecule type" value="Genomic_DNA"/>
</dbReference>
<reference evidence="2 3" key="1">
    <citation type="submission" date="2016-01" db="EMBL/GenBank/DDBJ databases">
        <title>Investigation of taxonomic status of Bacillus aminovorans.</title>
        <authorList>
            <person name="Verma A."/>
            <person name="Pal Y."/>
            <person name="Krishnamurthi S."/>
        </authorList>
    </citation>
    <scope>NUCLEOTIDE SEQUENCE [LARGE SCALE GENOMIC DNA]</scope>
    <source>
        <strain evidence="2 3">DSM 4337</strain>
    </source>
</reference>
<keyword evidence="1" id="KW-0812">Transmembrane</keyword>
<comment type="caution">
    <text evidence="2">The sequence shown here is derived from an EMBL/GenBank/DDBJ whole genome shotgun (WGS) entry which is preliminary data.</text>
</comment>
<name>A0A177KY58_9BACI</name>
<evidence type="ECO:0000313" key="2">
    <source>
        <dbReference type="EMBL" id="OAH57935.1"/>
    </source>
</evidence>
<evidence type="ECO:0000313" key="3">
    <source>
        <dbReference type="Proteomes" id="UP000077271"/>
    </source>
</evidence>
<sequence>MKALKILLSVGIIVIALGWGVYYYGTKIASDKVMDQVAAQLKNSGEIEKIKQEINNDPELQKFVAEGANADNSMLPFETKEEATRELVKKFKVSELQEIQSSVQGGLTAEKKQELLNTLESKLSEEEILALKVLAYKELNK</sequence>
<dbReference type="AlphaFoldDB" id="A0A177KY58"/>
<dbReference type="Proteomes" id="UP000077271">
    <property type="component" value="Unassembled WGS sequence"/>
</dbReference>
<accession>A0A177KY58</accession>